<comment type="caution">
    <text evidence="1">The sequence shown here is derived from an EMBL/GenBank/DDBJ whole genome shotgun (WGS) entry which is preliminary data.</text>
</comment>
<organism evidence="1 2">
    <name type="scientific">Hallella mizrahii</name>
    <dbReference type="NCBI Taxonomy" id="2606637"/>
    <lineage>
        <taxon>Bacteria</taxon>
        <taxon>Pseudomonadati</taxon>
        <taxon>Bacteroidota</taxon>
        <taxon>Bacteroidia</taxon>
        <taxon>Bacteroidales</taxon>
        <taxon>Prevotellaceae</taxon>
        <taxon>Hallella</taxon>
    </lineage>
</organism>
<protein>
    <submittedName>
        <fullName evidence="1">Toprim domain-containing protein</fullName>
    </submittedName>
</protein>
<proteinExistence type="predicted"/>
<dbReference type="Gene3D" id="3.40.1360.10">
    <property type="match status" value="1"/>
</dbReference>
<keyword evidence="2" id="KW-1185">Reference proteome</keyword>
<dbReference type="Pfam" id="PF13155">
    <property type="entry name" value="Toprim_2"/>
    <property type="match status" value="1"/>
</dbReference>
<reference evidence="1 2" key="1">
    <citation type="submission" date="2019-08" db="EMBL/GenBank/DDBJ databases">
        <title>In-depth cultivation of the pig gut microbiome towards novel bacterial diversity and tailored functional studies.</title>
        <authorList>
            <person name="Wylensek D."/>
            <person name="Hitch T.C.A."/>
            <person name="Clavel T."/>
        </authorList>
    </citation>
    <scope>NUCLEOTIDE SEQUENCE [LARGE SCALE GENOMIC DNA]</scope>
    <source>
        <strain evidence="1 2">LKV-178-WT-2A</strain>
    </source>
</reference>
<name>A0A7K0KG32_9BACT</name>
<dbReference type="EMBL" id="VUNG01000021">
    <property type="protein sequence ID" value="MST84804.1"/>
    <property type="molecule type" value="Genomic_DNA"/>
</dbReference>
<gene>
    <name evidence="1" type="ORF">FYJ73_09015</name>
</gene>
<accession>A0A7K0KG32</accession>
<dbReference type="Proteomes" id="UP000438914">
    <property type="component" value="Unassembled WGS sequence"/>
</dbReference>
<dbReference type="AlphaFoldDB" id="A0A7K0KG32"/>
<evidence type="ECO:0000313" key="1">
    <source>
        <dbReference type="EMBL" id="MST84804.1"/>
    </source>
</evidence>
<evidence type="ECO:0000313" key="2">
    <source>
        <dbReference type="Proteomes" id="UP000438914"/>
    </source>
</evidence>
<sequence>MPLTYNDFRERIDIQDVLRDAGYHLNRRDGLRWPSYVRVGSDGRRVSGDKFIVTANGKGCFHPPEQKVYSVVSFIIHHPDLFQEFRPGMNTHHLVNLVCNRLLNQPIDRSMHNIIEPRRQAKPFSVKDYQFTYFQKLRAENIRKFGQFFNSRMIKPYVQRAFSSYFMLSTKQVENEKNIHRTNLAFPLTVPGGKDIVGLEERGRPRLDGSSGYKGKALGSNASEGLWIASPKGTELKDARHVLWFESAYDAMAYYQLHAWKNEELRRAVYLSTGGNPTVMQFRGVIREAPEACHHLCFDNDMAGRQFAENFHTELRHVREGLPKVGEDMKDYMASLRNPDNLLSGDEYRLPKDLQDAYGLYENEADELYSMKTSGLCPDFEIEEQTRKAMRLHEEYYKKLTDKLCIGQEQGRLKEIGTYDIPDWAIPALENGDYEGLTEEETDALNWFLDEHFPKGFVSDVKWDDINEFNTRPAFGTHDPHALTDRGESPYQAVKTYAVRFFDPQRRDGKALPKLTVVREVPPDGSKDWNDMLFQKEMERIKTEILGPDGEKKVASGIDLDGDGEVELNESDEKKQAGRQRIGYTSILILLMLLNFTVRSHAQAVTANPGEHTILAAGNSLINETVGKEADAQRGTAILQSTMAAEFTTMKGWEKKYNSYLKTANGYASALKAATHIYDDGLRILITLDKLRRAINNNPQGIAATVSMNNLYIETTTEMVSVFTLLKDAVAKGGESNMLTGAERSKTLWELEDRLSSFSHKLRQLYLSIRHYRMADVWNRATAGMIERDRRDVALQSLSHWKRYAKEVSLYSK</sequence>